<proteinExistence type="predicted"/>
<keyword evidence="3" id="KW-1185">Reference proteome</keyword>
<gene>
    <name evidence="2" type="ORF">SAMN04488557_0118</name>
</gene>
<accession>A0A1I7MTR1</accession>
<dbReference type="EMBL" id="FPCH01000001">
    <property type="protein sequence ID" value="SFV25777.1"/>
    <property type="molecule type" value="Genomic_DNA"/>
</dbReference>
<dbReference type="AlphaFoldDB" id="A0A1I7MTR1"/>
<name>A0A1I7MTR1_9HYPH</name>
<dbReference type="OrthoDB" id="7933890at2"/>
<feature type="chain" id="PRO_5011780107" evidence="1">
    <location>
        <begin position="22"/>
        <end position="84"/>
    </location>
</feature>
<sequence>MFKILITLAFLALPAAGTAYAQSHKDWCTDAHMEKMEAMIAKMTNSEKQKAARAHLHLSKAEMKKNNTPGCVKQMQEAHKAMGL</sequence>
<dbReference type="RefSeq" id="WP_092862736.1">
    <property type="nucleotide sequence ID" value="NZ_FPCH01000001.1"/>
</dbReference>
<dbReference type="Proteomes" id="UP000199423">
    <property type="component" value="Unassembled WGS sequence"/>
</dbReference>
<protein>
    <submittedName>
        <fullName evidence="2">Uncharacterized protein</fullName>
    </submittedName>
</protein>
<feature type="signal peptide" evidence="1">
    <location>
        <begin position="1"/>
        <end position="21"/>
    </location>
</feature>
<evidence type="ECO:0000313" key="2">
    <source>
        <dbReference type="EMBL" id="SFV25777.1"/>
    </source>
</evidence>
<reference evidence="3" key="1">
    <citation type="submission" date="2016-10" db="EMBL/GenBank/DDBJ databases">
        <authorList>
            <person name="Varghese N."/>
            <person name="Submissions S."/>
        </authorList>
    </citation>
    <scope>NUCLEOTIDE SEQUENCE [LARGE SCALE GENOMIC DNA]</scope>
    <source>
        <strain evidence="3">DSM 1565</strain>
    </source>
</reference>
<organism evidence="2 3">
    <name type="scientific">Hyphomicrobium facile</name>
    <dbReference type="NCBI Taxonomy" id="51670"/>
    <lineage>
        <taxon>Bacteria</taxon>
        <taxon>Pseudomonadati</taxon>
        <taxon>Pseudomonadota</taxon>
        <taxon>Alphaproteobacteria</taxon>
        <taxon>Hyphomicrobiales</taxon>
        <taxon>Hyphomicrobiaceae</taxon>
        <taxon>Hyphomicrobium</taxon>
    </lineage>
</organism>
<keyword evidence="1" id="KW-0732">Signal</keyword>
<evidence type="ECO:0000256" key="1">
    <source>
        <dbReference type="SAM" id="SignalP"/>
    </source>
</evidence>
<evidence type="ECO:0000313" key="3">
    <source>
        <dbReference type="Proteomes" id="UP000199423"/>
    </source>
</evidence>